<reference evidence="2 3" key="1">
    <citation type="submission" date="2014-07" db="EMBL/GenBank/DDBJ databases">
        <title>Genome Sequence of Rhodococcus opacus Strain R7, a Biodegrader of Mono- and Polycyclic Aromatic Hydrocarbons.</title>
        <authorList>
            <person name="Di Gennaro P."/>
            <person name="Zampolli J."/>
            <person name="Presti I."/>
            <person name="Cappelletti M."/>
            <person name="D'Ursi P."/>
            <person name="Orro A."/>
            <person name="Mezzelani A."/>
            <person name="Milanesi L."/>
        </authorList>
    </citation>
    <scope>NUCLEOTIDE SEQUENCE [LARGE SCALE GENOMIC DNA]</scope>
    <source>
        <strain evidence="2 3">R7</strain>
    </source>
</reference>
<dbReference type="InterPro" id="IPR011051">
    <property type="entry name" value="RmlC_Cupin_sf"/>
</dbReference>
<dbReference type="Pfam" id="PF07883">
    <property type="entry name" value="Cupin_2"/>
    <property type="match status" value="1"/>
</dbReference>
<accession>A0A076EQ10</accession>
<dbReference type="InterPro" id="IPR047142">
    <property type="entry name" value="OryJ/VirC-like"/>
</dbReference>
<evidence type="ECO:0000259" key="1">
    <source>
        <dbReference type="Pfam" id="PF07883"/>
    </source>
</evidence>
<sequence>MTFEFKRIVTDRTADGKSVFESEGPVELETVLDIDFLNMWGTPAGIPRVGAGDNPAPEFEPFFPKPGGSRFMIVQFPPEAPTGDADALARAEEEQPGGIGGVFESDDPGMHVTDSIDYGICLEGELYLELDDGEERRITPGTCVVQRGTRHAWRNRSGKVATMVYIYIAAERT</sequence>
<organism evidence="2 3">
    <name type="scientific">Rhodococcus opacus</name>
    <name type="common">Nocardia opaca</name>
    <dbReference type="NCBI Taxonomy" id="37919"/>
    <lineage>
        <taxon>Bacteria</taxon>
        <taxon>Bacillati</taxon>
        <taxon>Actinomycetota</taxon>
        <taxon>Actinomycetes</taxon>
        <taxon>Mycobacteriales</taxon>
        <taxon>Nocardiaceae</taxon>
        <taxon>Rhodococcus</taxon>
    </lineage>
</organism>
<gene>
    <name evidence="2" type="ORF">EP51_27325</name>
</gene>
<dbReference type="Proteomes" id="UP000028488">
    <property type="component" value="Chromosome"/>
</dbReference>
<protein>
    <recommendedName>
        <fullName evidence="1">Cupin type-2 domain-containing protein</fullName>
    </recommendedName>
</protein>
<feature type="domain" description="Cupin type-2" evidence="1">
    <location>
        <begin position="110"/>
        <end position="167"/>
    </location>
</feature>
<evidence type="ECO:0000313" key="3">
    <source>
        <dbReference type="Proteomes" id="UP000028488"/>
    </source>
</evidence>
<dbReference type="EMBL" id="CP008947">
    <property type="protein sequence ID" value="AII08135.1"/>
    <property type="molecule type" value="Genomic_DNA"/>
</dbReference>
<dbReference type="SUPFAM" id="SSF51182">
    <property type="entry name" value="RmlC-like cupins"/>
    <property type="match status" value="1"/>
</dbReference>
<dbReference type="PANTHER" id="PTHR36156">
    <property type="entry name" value="SLR2101 PROTEIN"/>
    <property type="match status" value="1"/>
</dbReference>
<dbReference type="Gene3D" id="2.60.120.10">
    <property type="entry name" value="Jelly Rolls"/>
    <property type="match status" value="1"/>
</dbReference>
<dbReference type="AlphaFoldDB" id="A0A076EQ10"/>
<dbReference type="InterPro" id="IPR014710">
    <property type="entry name" value="RmlC-like_jellyroll"/>
</dbReference>
<dbReference type="RefSeq" id="WP_128970075.1">
    <property type="nucleotide sequence ID" value="NZ_CP008947.1"/>
</dbReference>
<evidence type="ECO:0000313" key="2">
    <source>
        <dbReference type="EMBL" id="AII08135.1"/>
    </source>
</evidence>
<proteinExistence type="predicted"/>
<name>A0A076EQ10_RHOOP</name>
<dbReference type="InterPro" id="IPR013096">
    <property type="entry name" value="Cupin_2"/>
</dbReference>
<dbReference type="PANTHER" id="PTHR36156:SF2">
    <property type="entry name" value="CUPIN TYPE-2 DOMAIN-CONTAINING PROTEIN"/>
    <property type="match status" value="1"/>
</dbReference>
<dbReference type="CDD" id="cd02231">
    <property type="entry name" value="cupin_BLL6423-like"/>
    <property type="match status" value="1"/>
</dbReference>
<dbReference type="eggNOG" id="COG0662">
    <property type="taxonomic scope" value="Bacteria"/>
</dbReference>